<comment type="pathway">
    <text evidence="2 12">Protein modification; protein glycosylation.</text>
</comment>
<organism evidence="13 14">
    <name type="scientific">Trifolium medium</name>
    <dbReference type="NCBI Taxonomy" id="97028"/>
    <lineage>
        <taxon>Eukaryota</taxon>
        <taxon>Viridiplantae</taxon>
        <taxon>Streptophyta</taxon>
        <taxon>Embryophyta</taxon>
        <taxon>Tracheophyta</taxon>
        <taxon>Spermatophyta</taxon>
        <taxon>Magnoliopsida</taxon>
        <taxon>eudicotyledons</taxon>
        <taxon>Gunneridae</taxon>
        <taxon>Pentapetalae</taxon>
        <taxon>rosids</taxon>
        <taxon>fabids</taxon>
        <taxon>Fabales</taxon>
        <taxon>Fabaceae</taxon>
        <taxon>Papilionoideae</taxon>
        <taxon>50 kb inversion clade</taxon>
        <taxon>NPAAA clade</taxon>
        <taxon>Hologalegina</taxon>
        <taxon>IRL clade</taxon>
        <taxon>Trifolieae</taxon>
        <taxon>Trifolium</taxon>
    </lineage>
</organism>
<keyword evidence="14" id="KW-1185">Reference proteome</keyword>
<proteinExistence type="inferred from homology"/>
<evidence type="ECO:0000313" key="13">
    <source>
        <dbReference type="EMBL" id="MCH84019.1"/>
    </source>
</evidence>
<keyword evidence="3 12" id="KW-0328">Glycosyltransferase</keyword>
<comment type="subcellular location">
    <subcellularLocation>
        <location evidence="1 12">Golgi apparatus membrane</location>
        <topology evidence="1 12">Single-pass type II membrane protein</topology>
    </subcellularLocation>
</comment>
<evidence type="ECO:0000313" key="14">
    <source>
        <dbReference type="Proteomes" id="UP000265520"/>
    </source>
</evidence>
<dbReference type="AlphaFoldDB" id="A0A392MA13"/>
<gene>
    <name evidence="13" type="ORF">A2U01_0004849</name>
</gene>
<dbReference type="GO" id="GO:0003827">
    <property type="term" value="F:alpha-1,3-mannosylglycoprotein 2-beta-N-acetylglucosaminyltransferase activity"/>
    <property type="evidence" value="ECO:0007669"/>
    <property type="project" value="UniProtKB-UniRule"/>
</dbReference>
<feature type="non-terminal residue" evidence="13">
    <location>
        <position position="1"/>
    </location>
</feature>
<comment type="similarity">
    <text evidence="12">Belongs to the glycosyltransferase 13 family.</text>
</comment>
<evidence type="ECO:0000256" key="2">
    <source>
        <dbReference type="ARBA" id="ARBA00004922"/>
    </source>
</evidence>
<comment type="catalytic activity">
    <reaction evidence="12">
        <text>N(4)-(alpha-D-Man-(1-&gt;3)-[alpha-D-Man-(1-&gt;3)-[alpha-D-Man-(1-&gt;6)]-alpha-D-Man-(1-&gt;6)]-beta-D-Man-(1-&gt;4)-beta-D-GlcNAc-(1-&gt;4)-beta-D-GlcNAc)-L-asparaginyl-[protein] (N-glucan mannose isomer 5A1,2) + UDP-N-acetyl-alpha-D-glucosamine = N(4)-{beta-D-GlcNAc-(1-&gt;2)-alpha-D-Man-(1-&gt;3)-[alpha-D-Man-(1-&gt;3)-[alpha-D-Man-(1-&gt;6)]-alpha-D-Man-(1-&gt;6)]-beta-D-Man-(1-&gt;4)-beta-D-GlcNAc-(1-&gt;4)-beta-D-GlcNAc}-L-asparaginyl-[protein] + UDP + H(+)</text>
        <dbReference type="Rhea" id="RHEA:11456"/>
        <dbReference type="Rhea" id="RHEA-COMP:14367"/>
        <dbReference type="Rhea" id="RHEA-COMP:14368"/>
        <dbReference type="ChEBI" id="CHEBI:15378"/>
        <dbReference type="ChEBI" id="CHEBI:57705"/>
        <dbReference type="ChEBI" id="CHEBI:58223"/>
        <dbReference type="ChEBI" id="CHEBI:59087"/>
        <dbReference type="ChEBI" id="CHEBI:60625"/>
        <dbReference type="EC" id="2.4.1.101"/>
    </reaction>
</comment>
<protein>
    <recommendedName>
        <fullName evidence="12">Alpha-1,3-mannosyl-glycoprotein 2-beta-N-acetylglucosaminyltransferase</fullName>
        <shortName evidence="12">GNT-I</shortName>
        <shortName evidence="12">GlcNAc-T I</shortName>
        <ecNumber evidence="12">2.4.1.101</ecNumber>
    </recommendedName>
    <alternativeName>
        <fullName evidence="12">N-glycosyl-oligosaccharide-glycoprotein N-acetylglucosaminyltransferase I</fullName>
    </alternativeName>
</protein>
<evidence type="ECO:0000256" key="12">
    <source>
        <dbReference type="RuleBase" id="RU368119"/>
    </source>
</evidence>
<keyword evidence="8 12" id="KW-1133">Transmembrane helix</keyword>
<reference evidence="13 14" key="1">
    <citation type="journal article" date="2018" name="Front. Plant Sci.">
        <title>Red Clover (Trifolium pratense) and Zigzag Clover (T. medium) - A Picture of Genomic Similarities and Differences.</title>
        <authorList>
            <person name="Dluhosova J."/>
            <person name="Istvanek J."/>
            <person name="Nedelnik J."/>
            <person name="Repkova J."/>
        </authorList>
    </citation>
    <scope>NUCLEOTIDE SEQUENCE [LARGE SCALE GENOMIC DNA]</scope>
    <source>
        <strain evidence="14">cv. 10/8</strain>
        <tissue evidence="13">Leaf</tissue>
    </source>
</reference>
<accession>A0A392MA13</accession>
<evidence type="ECO:0000256" key="5">
    <source>
        <dbReference type="ARBA" id="ARBA00022692"/>
    </source>
</evidence>
<keyword evidence="9 12" id="KW-0333">Golgi apparatus</keyword>
<keyword evidence="5 12" id="KW-0812">Transmembrane</keyword>
<dbReference type="GO" id="GO:0030145">
    <property type="term" value="F:manganese ion binding"/>
    <property type="evidence" value="ECO:0007669"/>
    <property type="project" value="UniProtKB-UniRule"/>
</dbReference>
<comment type="function">
    <text evidence="12">Initiates complex N-linked carbohydrate formation. Essential for the conversion of high-mannose to hybrid and complex N-glycans.</text>
</comment>
<evidence type="ECO:0000256" key="9">
    <source>
        <dbReference type="ARBA" id="ARBA00023034"/>
    </source>
</evidence>
<dbReference type="EMBL" id="LXQA010006125">
    <property type="protein sequence ID" value="MCH84019.1"/>
    <property type="molecule type" value="Genomic_DNA"/>
</dbReference>
<comment type="caution">
    <text evidence="13">The sequence shown here is derived from an EMBL/GenBank/DDBJ whole genome shotgun (WGS) entry which is preliminary data.</text>
</comment>
<dbReference type="Pfam" id="PF03071">
    <property type="entry name" value="GNT-I"/>
    <property type="match status" value="1"/>
</dbReference>
<evidence type="ECO:0000256" key="7">
    <source>
        <dbReference type="ARBA" id="ARBA00022968"/>
    </source>
</evidence>
<evidence type="ECO:0000256" key="8">
    <source>
        <dbReference type="ARBA" id="ARBA00022989"/>
    </source>
</evidence>
<evidence type="ECO:0000256" key="4">
    <source>
        <dbReference type="ARBA" id="ARBA00022679"/>
    </source>
</evidence>
<sequence length="141" mass="15758">GKRGRGKAGNTSTELILAGFNSTRSFAHSFQLHQSQTTLNMARVFCDFRLLLLVAAVVFIYIQMRLFATQSQYADRLAIAIEAENHCTSQMRSLIDQISLQQGRIVALEDLEEPYQIAVLLSGNFPVEVDGGSERWYGDLT</sequence>
<comment type="cofactor">
    <cofactor evidence="12">
        <name>Mn(2+)</name>
        <dbReference type="ChEBI" id="CHEBI:29035"/>
    </cofactor>
    <text evidence="12">The cofactor is mostly bound to the substrate.</text>
</comment>
<evidence type="ECO:0000256" key="3">
    <source>
        <dbReference type="ARBA" id="ARBA00022676"/>
    </source>
</evidence>
<keyword evidence="7 12" id="KW-0735">Signal-anchor</keyword>
<dbReference type="UniPathway" id="UPA00378"/>
<keyword evidence="6 12" id="KW-0479">Metal-binding</keyword>
<evidence type="ECO:0000256" key="10">
    <source>
        <dbReference type="ARBA" id="ARBA00023136"/>
    </source>
</evidence>
<keyword evidence="11 12" id="KW-0464">Manganese</keyword>
<keyword evidence="4 13" id="KW-0808">Transferase</keyword>
<evidence type="ECO:0000256" key="6">
    <source>
        <dbReference type="ARBA" id="ARBA00022723"/>
    </source>
</evidence>
<evidence type="ECO:0000256" key="1">
    <source>
        <dbReference type="ARBA" id="ARBA00004323"/>
    </source>
</evidence>
<dbReference type="Proteomes" id="UP000265520">
    <property type="component" value="Unassembled WGS sequence"/>
</dbReference>
<dbReference type="InterPro" id="IPR004139">
    <property type="entry name" value="Glyco_trans_13"/>
</dbReference>
<name>A0A392MA13_9FABA</name>
<evidence type="ECO:0000256" key="11">
    <source>
        <dbReference type="ARBA" id="ARBA00023211"/>
    </source>
</evidence>
<keyword evidence="10 12" id="KW-0472">Membrane</keyword>
<dbReference type="GO" id="GO:0000139">
    <property type="term" value="C:Golgi membrane"/>
    <property type="evidence" value="ECO:0007669"/>
    <property type="project" value="UniProtKB-SubCell"/>
</dbReference>
<feature type="transmembrane region" description="Helical" evidence="12">
    <location>
        <begin position="48"/>
        <end position="68"/>
    </location>
</feature>
<dbReference type="EC" id="2.4.1.101" evidence="12"/>